<sequence length="125" mass="13195">MSEDRGDDLFARTIQEPRQDPGRIAADPLGVDLPEVCTRLLGDDCLDRRQRLVLLVSEAASEAGNQGVGEVAELFHADLGVGQCRADRLDDLVDGDVQECLEQVPASRGAQEGAGVAVDPSGDPG</sequence>
<gene>
    <name evidence="2" type="ORF">FH608_050040</name>
</gene>
<dbReference type="AlphaFoldDB" id="A0A5C4UVN8"/>
<dbReference type="EMBL" id="VDLX02000040">
    <property type="protein sequence ID" value="KAB8182647.1"/>
    <property type="molecule type" value="Genomic_DNA"/>
</dbReference>
<dbReference type="Proteomes" id="UP000312512">
    <property type="component" value="Unassembled WGS sequence"/>
</dbReference>
<keyword evidence="3" id="KW-1185">Reference proteome</keyword>
<feature type="compositionally biased region" description="Basic and acidic residues" evidence="1">
    <location>
        <begin position="7"/>
        <end position="21"/>
    </location>
</feature>
<protein>
    <submittedName>
        <fullName evidence="2">Uncharacterized protein</fullName>
    </submittedName>
</protein>
<name>A0A5C4UVN8_9ACTN</name>
<evidence type="ECO:0000313" key="3">
    <source>
        <dbReference type="Proteomes" id="UP000312512"/>
    </source>
</evidence>
<accession>A0A5C4UVN8</accession>
<organism evidence="2 3">
    <name type="scientific">Nonomuraea phyllanthi</name>
    <dbReference type="NCBI Taxonomy" id="2219224"/>
    <lineage>
        <taxon>Bacteria</taxon>
        <taxon>Bacillati</taxon>
        <taxon>Actinomycetota</taxon>
        <taxon>Actinomycetes</taxon>
        <taxon>Streptosporangiales</taxon>
        <taxon>Streptosporangiaceae</taxon>
        <taxon>Nonomuraea</taxon>
    </lineage>
</organism>
<comment type="caution">
    <text evidence="2">The sequence shown here is derived from an EMBL/GenBank/DDBJ whole genome shotgun (WGS) entry which is preliminary data.</text>
</comment>
<feature type="region of interest" description="Disordered" evidence="1">
    <location>
        <begin position="1"/>
        <end position="28"/>
    </location>
</feature>
<proteinExistence type="predicted"/>
<feature type="region of interest" description="Disordered" evidence="1">
    <location>
        <begin position="105"/>
        <end position="125"/>
    </location>
</feature>
<evidence type="ECO:0000256" key="1">
    <source>
        <dbReference type="SAM" id="MobiDB-lite"/>
    </source>
</evidence>
<dbReference type="RefSeq" id="WP_139638276.1">
    <property type="nucleotide sequence ID" value="NZ_VDLX02000040.1"/>
</dbReference>
<evidence type="ECO:0000313" key="2">
    <source>
        <dbReference type="EMBL" id="KAB8182647.1"/>
    </source>
</evidence>
<reference evidence="2 3" key="1">
    <citation type="submission" date="2019-10" db="EMBL/GenBank/DDBJ databases">
        <title>Nonomuraea sp. nov., isolated from Phyllanthus amarus.</title>
        <authorList>
            <person name="Klykleung N."/>
            <person name="Tanasupawat S."/>
        </authorList>
    </citation>
    <scope>NUCLEOTIDE SEQUENCE [LARGE SCALE GENOMIC DNA]</scope>
    <source>
        <strain evidence="2 3">PA1-10</strain>
    </source>
</reference>